<evidence type="ECO:0000313" key="10">
    <source>
        <dbReference type="EMBL" id="TDR93851.1"/>
    </source>
</evidence>
<dbReference type="EC" id="3.5.2.6" evidence="2 7"/>
<evidence type="ECO:0000259" key="9">
    <source>
        <dbReference type="Pfam" id="PF00905"/>
    </source>
</evidence>
<feature type="signal peptide" evidence="8">
    <location>
        <begin position="1"/>
        <end position="37"/>
    </location>
</feature>
<dbReference type="Pfam" id="PF00905">
    <property type="entry name" value="Transpeptidase"/>
    <property type="match status" value="1"/>
</dbReference>
<keyword evidence="4 7" id="KW-0378">Hydrolase</keyword>
<dbReference type="InterPro" id="IPR012338">
    <property type="entry name" value="Beta-lactam/transpept-like"/>
</dbReference>
<dbReference type="EMBL" id="SNZR01000011">
    <property type="protein sequence ID" value="TDR93851.1"/>
    <property type="molecule type" value="Genomic_DNA"/>
</dbReference>
<evidence type="ECO:0000256" key="5">
    <source>
        <dbReference type="ARBA" id="ARBA00023251"/>
    </source>
</evidence>
<evidence type="ECO:0000313" key="11">
    <source>
        <dbReference type="Proteomes" id="UP000295122"/>
    </source>
</evidence>
<evidence type="ECO:0000256" key="8">
    <source>
        <dbReference type="SAM" id="SignalP"/>
    </source>
</evidence>
<keyword evidence="3 8" id="KW-0732">Signal</keyword>
<feature type="modified residue" description="N6-carboxylysine" evidence="6">
    <location>
        <position position="88"/>
    </location>
</feature>
<dbReference type="InterPro" id="IPR001460">
    <property type="entry name" value="PCN-bd_Tpept"/>
</dbReference>
<accession>A0A4R7C6H7</accession>
<dbReference type="GO" id="GO:0008658">
    <property type="term" value="F:penicillin binding"/>
    <property type="evidence" value="ECO:0007669"/>
    <property type="project" value="InterPro"/>
</dbReference>
<evidence type="ECO:0000256" key="1">
    <source>
        <dbReference type="ARBA" id="ARBA00007898"/>
    </source>
</evidence>
<keyword evidence="5 7" id="KW-0046">Antibiotic resistance</keyword>
<reference evidence="10 11" key="1">
    <citation type="submission" date="2019-03" db="EMBL/GenBank/DDBJ databases">
        <title>Genomic Encyclopedia of Type Strains, Phase IV (KMG-IV): sequencing the most valuable type-strain genomes for metagenomic binning, comparative biology and taxonomic classification.</title>
        <authorList>
            <person name="Goeker M."/>
        </authorList>
    </citation>
    <scope>NUCLEOTIDE SEQUENCE [LARGE SCALE GENOMIC DNA]</scope>
    <source>
        <strain evidence="10 11">DSM 25903</strain>
    </source>
</reference>
<dbReference type="Gene3D" id="3.40.710.10">
    <property type="entry name" value="DD-peptidase/beta-lactamase superfamily"/>
    <property type="match status" value="1"/>
</dbReference>
<gene>
    <name evidence="10" type="ORF">EV668_1120</name>
</gene>
<protein>
    <recommendedName>
        <fullName evidence="2 7">Beta-lactamase</fullName>
        <ecNumber evidence="2 7">3.5.2.6</ecNumber>
    </recommendedName>
</protein>
<evidence type="ECO:0000256" key="4">
    <source>
        <dbReference type="ARBA" id="ARBA00022801"/>
    </source>
</evidence>
<dbReference type="GO" id="GO:0008800">
    <property type="term" value="F:beta-lactamase activity"/>
    <property type="evidence" value="ECO:0007669"/>
    <property type="project" value="UniProtKB-UniRule"/>
</dbReference>
<dbReference type="Proteomes" id="UP000295122">
    <property type="component" value="Unassembled WGS sequence"/>
</dbReference>
<dbReference type="GO" id="GO:0017001">
    <property type="term" value="P:antibiotic catabolic process"/>
    <property type="evidence" value="ECO:0007669"/>
    <property type="project" value="InterPro"/>
</dbReference>
<comment type="caution">
    <text evidence="10">The sequence shown here is derived from an EMBL/GenBank/DDBJ whole genome shotgun (WGS) entry which is preliminary data.</text>
</comment>
<name>A0A4R7C6H7_9HYPH</name>
<feature type="active site" description="Acyl-ester intermediate" evidence="6">
    <location>
        <position position="85"/>
    </location>
</feature>
<dbReference type="PROSITE" id="PS00337">
    <property type="entry name" value="BETA_LACTAMASE_D"/>
    <property type="match status" value="1"/>
</dbReference>
<dbReference type="SUPFAM" id="SSF56601">
    <property type="entry name" value="beta-lactamase/transpeptidase-like"/>
    <property type="match status" value="1"/>
</dbReference>
<evidence type="ECO:0000256" key="6">
    <source>
        <dbReference type="PIRSR" id="PIRSR602137-50"/>
    </source>
</evidence>
<proteinExistence type="inferred from homology"/>
<organism evidence="10 11">
    <name type="scientific">Enterovirga rhinocerotis</name>
    <dbReference type="NCBI Taxonomy" id="1339210"/>
    <lineage>
        <taxon>Bacteria</taxon>
        <taxon>Pseudomonadati</taxon>
        <taxon>Pseudomonadota</taxon>
        <taxon>Alphaproteobacteria</taxon>
        <taxon>Hyphomicrobiales</taxon>
        <taxon>Methylobacteriaceae</taxon>
        <taxon>Enterovirga</taxon>
    </lineage>
</organism>
<evidence type="ECO:0000256" key="7">
    <source>
        <dbReference type="RuleBase" id="RU361140"/>
    </source>
</evidence>
<feature type="chain" id="PRO_5020820325" description="Beta-lactamase" evidence="8">
    <location>
        <begin position="38"/>
        <end position="288"/>
    </location>
</feature>
<sequence length="288" mass="31154">MPEDTTQCIQARRAHALRRLVPIAVLALVAAVSGARAQHVEEKPDLGALFAEAGTTGTIVVHAYGRDTTVVSDEARARTPYSPSSTFKIPNTLLALRLGAASGMDEVFAPPAQPYLVRGKPILPPACDAPITLAAALVNSCIPVYQTIAGRIGVASYNEFLVRMNYGPAVVTDDTLDDFWLTGALKITAADQVGFLDRMLAGRLPFQTDHIEAMAQPLLQEESEKGRLYAKTGYVFTTTPELGWFVGWIRKDGAVTATFALNLDITKPEHARARKEIALKALKQLGLW</sequence>
<evidence type="ECO:0000256" key="2">
    <source>
        <dbReference type="ARBA" id="ARBA00012865"/>
    </source>
</evidence>
<keyword evidence="11" id="KW-1185">Reference proteome</keyword>
<comment type="similarity">
    <text evidence="1 7">Belongs to the class-D beta-lactamase family.</text>
</comment>
<feature type="domain" description="Penicillin-binding protein transpeptidase" evidence="9">
    <location>
        <begin position="56"/>
        <end position="281"/>
    </location>
</feature>
<dbReference type="RefSeq" id="WP_133768815.1">
    <property type="nucleotide sequence ID" value="NZ_SNZR01000011.1"/>
</dbReference>
<dbReference type="GO" id="GO:0046677">
    <property type="term" value="P:response to antibiotic"/>
    <property type="evidence" value="ECO:0007669"/>
    <property type="project" value="UniProtKB-UniRule"/>
</dbReference>
<evidence type="ECO:0000256" key="3">
    <source>
        <dbReference type="ARBA" id="ARBA00022729"/>
    </source>
</evidence>
<dbReference type="OrthoDB" id="9762883at2"/>
<comment type="catalytic activity">
    <reaction evidence="7">
        <text>a beta-lactam + H2O = a substituted beta-amino acid</text>
        <dbReference type="Rhea" id="RHEA:20401"/>
        <dbReference type="ChEBI" id="CHEBI:15377"/>
        <dbReference type="ChEBI" id="CHEBI:35627"/>
        <dbReference type="ChEBI" id="CHEBI:140347"/>
        <dbReference type="EC" id="3.5.2.6"/>
    </reaction>
</comment>
<dbReference type="AlphaFoldDB" id="A0A4R7C6H7"/>
<dbReference type="InterPro" id="IPR002137">
    <property type="entry name" value="Beta-lactam_class-D_AS"/>
</dbReference>